<protein>
    <recommendedName>
        <fullName evidence="8">ABC transmembrane type-1 domain-containing protein</fullName>
    </recommendedName>
</protein>
<name>A0A2N3PPV1_9PROT</name>
<dbReference type="PANTHER" id="PTHR30151:SF20">
    <property type="entry name" value="ABC TRANSPORTER PERMEASE PROTEIN HI_0355-RELATED"/>
    <property type="match status" value="1"/>
</dbReference>
<dbReference type="AlphaFoldDB" id="A0A2N3PPV1"/>
<dbReference type="InterPro" id="IPR000515">
    <property type="entry name" value="MetI-like"/>
</dbReference>
<dbReference type="GO" id="GO:0005886">
    <property type="term" value="C:plasma membrane"/>
    <property type="evidence" value="ECO:0007669"/>
    <property type="project" value="UniProtKB-SubCell"/>
</dbReference>
<feature type="domain" description="ABC transmembrane type-1" evidence="8">
    <location>
        <begin position="71"/>
        <end position="239"/>
    </location>
</feature>
<evidence type="ECO:0000256" key="4">
    <source>
        <dbReference type="ARBA" id="ARBA00022692"/>
    </source>
</evidence>
<dbReference type="OrthoDB" id="9786495at2"/>
<evidence type="ECO:0000256" key="7">
    <source>
        <dbReference type="SAM" id="Phobius"/>
    </source>
</evidence>
<dbReference type="Pfam" id="PF00528">
    <property type="entry name" value="BPD_transp_1"/>
    <property type="match status" value="1"/>
</dbReference>
<evidence type="ECO:0000256" key="1">
    <source>
        <dbReference type="ARBA" id="ARBA00004651"/>
    </source>
</evidence>
<keyword evidence="4 7" id="KW-0812">Transmembrane</keyword>
<feature type="transmembrane region" description="Helical" evidence="7">
    <location>
        <begin position="171"/>
        <end position="193"/>
    </location>
</feature>
<feature type="transmembrane region" description="Helical" evidence="7">
    <location>
        <begin position="218"/>
        <end position="239"/>
    </location>
</feature>
<feature type="transmembrane region" description="Helical" evidence="7">
    <location>
        <begin position="122"/>
        <end position="143"/>
    </location>
</feature>
<reference evidence="10" key="1">
    <citation type="submission" date="2017-12" db="EMBL/GenBank/DDBJ databases">
        <title>Draft genome sequence of Telmatospirillum siberiense 26-4b1T, an acidotolerant peatland alphaproteobacterium potentially involved in sulfur cycling.</title>
        <authorList>
            <person name="Hausmann B."/>
            <person name="Pjevac P."/>
            <person name="Schreck K."/>
            <person name="Herbold C.W."/>
            <person name="Daims H."/>
            <person name="Wagner M."/>
            <person name="Pester M."/>
            <person name="Loy A."/>
        </authorList>
    </citation>
    <scope>NUCLEOTIDE SEQUENCE [LARGE SCALE GENOMIC DNA]</scope>
    <source>
        <strain evidence="10">26-4b1</strain>
    </source>
</reference>
<feature type="transmembrane region" description="Helical" evidence="7">
    <location>
        <begin position="52"/>
        <end position="80"/>
    </location>
</feature>
<dbReference type="InterPro" id="IPR035906">
    <property type="entry name" value="MetI-like_sf"/>
</dbReference>
<feature type="transmembrane region" description="Helical" evidence="7">
    <location>
        <begin position="92"/>
        <end position="116"/>
    </location>
</feature>
<dbReference type="Gene3D" id="1.10.3720.10">
    <property type="entry name" value="MetI-like"/>
    <property type="match status" value="1"/>
</dbReference>
<proteinExistence type="predicted"/>
<evidence type="ECO:0000256" key="6">
    <source>
        <dbReference type="ARBA" id="ARBA00023136"/>
    </source>
</evidence>
<accession>A0A2N3PPV1</accession>
<keyword evidence="3" id="KW-1003">Cell membrane</keyword>
<keyword evidence="5 7" id="KW-1133">Transmembrane helix</keyword>
<evidence type="ECO:0000256" key="5">
    <source>
        <dbReference type="ARBA" id="ARBA00022989"/>
    </source>
</evidence>
<evidence type="ECO:0000313" key="10">
    <source>
        <dbReference type="Proteomes" id="UP000233293"/>
    </source>
</evidence>
<evidence type="ECO:0000259" key="8">
    <source>
        <dbReference type="Pfam" id="PF00528"/>
    </source>
</evidence>
<dbReference type="CDD" id="cd06261">
    <property type="entry name" value="TM_PBP2"/>
    <property type="match status" value="1"/>
</dbReference>
<dbReference type="GO" id="GO:0055085">
    <property type="term" value="P:transmembrane transport"/>
    <property type="evidence" value="ECO:0007669"/>
    <property type="project" value="InterPro"/>
</dbReference>
<gene>
    <name evidence="9" type="ORF">CWS72_21730</name>
</gene>
<keyword evidence="10" id="KW-1185">Reference proteome</keyword>
<comment type="subcellular location">
    <subcellularLocation>
        <location evidence="1">Cell membrane</location>
        <topology evidence="1">Multi-pass membrane protein</topology>
    </subcellularLocation>
</comment>
<keyword evidence="2" id="KW-0813">Transport</keyword>
<comment type="caution">
    <text evidence="9">The sequence shown here is derived from an EMBL/GenBank/DDBJ whole genome shotgun (WGS) entry which is preliminary data.</text>
</comment>
<evidence type="ECO:0000313" key="9">
    <source>
        <dbReference type="EMBL" id="PKU22424.1"/>
    </source>
</evidence>
<evidence type="ECO:0000256" key="2">
    <source>
        <dbReference type="ARBA" id="ARBA00022448"/>
    </source>
</evidence>
<dbReference type="EMBL" id="PIUM01000032">
    <property type="protein sequence ID" value="PKU22424.1"/>
    <property type="molecule type" value="Genomic_DNA"/>
</dbReference>
<evidence type="ECO:0000256" key="3">
    <source>
        <dbReference type="ARBA" id="ARBA00022475"/>
    </source>
</evidence>
<sequence length="255" mass="26918">MSSRISNVALPGSVFLLLTLAFELAGLAGLLPPTIPRPVKVVENMVGDGAVLWLHCRSTVLTAACGYAMAIGAAFSAGFLVHQHKALETAALTIGTVLNSIPIIAVAPILIIWMGVSWPMRITLTAFLCFFPIFVGMIQGLGATERNAGELFLVLAATPAQRFWKLALPSALPYIFLGLKIAAPLAVLGALVAEWTGTETGLGVLMINAMFNFQMERLWASVLIVCILSAGSYGALSLIERVVLTADRTADGIAP</sequence>
<dbReference type="Proteomes" id="UP000233293">
    <property type="component" value="Unassembled WGS sequence"/>
</dbReference>
<organism evidence="9 10">
    <name type="scientific">Telmatospirillum siberiense</name>
    <dbReference type="NCBI Taxonomy" id="382514"/>
    <lineage>
        <taxon>Bacteria</taxon>
        <taxon>Pseudomonadati</taxon>
        <taxon>Pseudomonadota</taxon>
        <taxon>Alphaproteobacteria</taxon>
        <taxon>Rhodospirillales</taxon>
        <taxon>Rhodospirillaceae</taxon>
        <taxon>Telmatospirillum</taxon>
    </lineage>
</organism>
<keyword evidence="6 7" id="KW-0472">Membrane</keyword>
<dbReference type="PANTHER" id="PTHR30151">
    <property type="entry name" value="ALKANE SULFONATE ABC TRANSPORTER-RELATED, MEMBRANE SUBUNIT"/>
    <property type="match status" value="1"/>
</dbReference>
<dbReference type="SUPFAM" id="SSF161098">
    <property type="entry name" value="MetI-like"/>
    <property type="match status" value="1"/>
</dbReference>
<dbReference type="RefSeq" id="WP_101252748.1">
    <property type="nucleotide sequence ID" value="NZ_PIUM01000032.1"/>
</dbReference>